<evidence type="ECO:0000313" key="3">
    <source>
        <dbReference type="Proteomes" id="UP000269945"/>
    </source>
</evidence>
<feature type="non-terminal residue" evidence="2">
    <location>
        <position position="77"/>
    </location>
</feature>
<dbReference type="Proteomes" id="UP000269945">
    <property type="component" value="Unassembled WGS sequence"/>
</dbReference>
<feature type="region of interest" description="Disordered" evidence="1">
    <location>
        <begin position="51"/>
        <end position="77"/>
    </location>
</feature>
<sequence>RVEDSREGGTEEPRLSGVEHIQALGCLPAAGSEMEDSNSQACLGCRIQGGRRGRDALSDNPTRSAHGVGEVIPQKDP</sequence>
<comment type="caution">
    <text evidence="2">The sequence shown here is derived from an EMBL/GenBank/DDBJ whole genome shotgun (WGS) entry which is preliminary data.</text>
</comment>
<protein>
    <submittedName>
        <fullName evidence="2">Uncharacterized protein</fullName>
    </submittedName>
</protein>
<dbReference type="AlphaFoldDB" id="A0A9X9Q146"/>
<accession>A0A9X9Q146</accession>
<evidence type="ECO:0000256" key="1">
    <source>
        <dbReference type="SAM" id="MobiDB-lite"/>
    </source>
</evidence>
<organism evidence="2 3">
    <name type="scientific">Gulo gulo</name>
    <name type="common">Wolverine</name>
    <name type="synonym">Gluton</name>
    <dbReference type="NCBI Taxonomy" id="48420"/>
    <lineage>
        <taxon>Eukaryota</taxon>
        <taxon>Metazoa</taxon>
        <taxon>Chordata</taxon>
        <taxon>Craniata</taxon>
        <taxon>Vertebrata</taxon>
        <taxon>Euteleostomi</taxon>
        <taxon>Mammalia</taxon>
        <taxon>Eutheria</taxon>
        <taxon>Laurasiatheria</taxon>
        <taxon>Carnivora</taxon>
        <taxon>Caniformia</taxon>
        <taxon>Musteloidea</taxon>
        <taxon>Mustelidae</taxon>
        <taxon>Guloninae</taxon>
        <taxon>Gulo</taxon>
    </lineage>
</organism>
<gene>
    <name evidence="2" type="ORF">BN2614_LOCUS4</name>
</gene>
<evidence type="ECO:0000313" key="2">
    <source>
        <dbReference type="EMBL" id="VCW91093.1"/>
    </source>
</evidence>
<name>A0A9X9Q146_GULGU</name>
<keyword evidence="3" id="KW-1185">Reference proteome</keyword>
<proteinExistence type="predicted"/>
<reference evidence="2 3" key="1">
    <citation type="submission" date="2018-10" db="EMBL/GenBank/DDBJ databases">
        <authorList>
            <person name="Ekblom R."/>
            <person name="Jareborg N."/>
        </authorList>
    </citation>
    <scope>NUCLEOTIDE SEQUENCE [LARGE SCALE GENOMIC DNA]</scope>
    <source>
        <tissue evidence="2">Muscle</tissue>
    </source>
</reference>
<dbReference type="EMBL" id="CYRY02016953">
    <property type="protein sequence ID" value="VCW91093.1"/>
    <property type="molecule type" value="Genomic_DNA"/>
</dbReference>